<dbReference type="Gene3D" id="3.40.50.300">
    <property type="entry name" value="P-loop containing nucleotide triphosphate hydrolases"/>
    <property type="match status" value="2"/>
</dbReference>
<keyword evidence="7" id="KW-1185">Reference proteome</keyword>
<feature type="region of interest" description="Disordered" evidence="4">
    <location>
        <begin position="818"/>
        <end position="838"/>
    </location>
</feature>
<dbReference type="RefSeq" id="WP_368007119.1">
    <property type="nucleotide sequence ID" value="NZ_JAMXFF010000020.1"/>
</dbReference>
<dbReference type="SUPFAM" id="SSF52540">
    <property type="entry name" value="P-loop containing nucleoside triphosphate hydrolases"/>
    <property type="match status" value="1"/>
</dbReference>
<keyword evidence="3" id="KW-0255">Endonuclease</keyword>
<dbReference type="Pfam" id="PF13476">
    <property type="entry name" value="AAA_23"/>
    <property type="match status" value="1"/>
</dbReference>
<organism evidence="6 7">
    <name type="scientific">Laspinema palackyanum D2a</name>
    <dbReference type="NCBI Taxonomy" id="2953684"/>
    <lineage>
        <taxon>Bacteria</taxon>
        <taxon>Bacillati</taxon>
        <taxon>Cyanobacteriota</taxon>
        <taxon>Cyanophyceae</taxon>
        <taxon>Oscillatoriophycideae</taxon>
        <taxon>Oscillatoriales</taxon>
        <taxon>Laspinemataceae</taxon>
        <taxon>Laspinema</taxon>
        <taxon>Laspinema palackyanum</taxon>
    </lineage>
</organism>
<evidence type="ECO:0000313" key="6">
    <source>
        <dbReference type="EMBL" id="MCT7967545.1"/>
    </source>
</evidence>
<gene>
    <name evidence="3 6" type="primary">sbcC</name>
    <name evidence="6" type="ORF">NG799_14485</name>
</gene>
<reference evidence="6 7" key="1">
    <citation type="journal article" date="2022" name="Front. Microbiol.">
        <title>High genomic differentiation and limited gene flow indicate recent cryptic speciation within the genus Laspinema (cyanobacteria).</title>
        <authorList>
            <person name="Stanojkovic A."/>
            <person name="Skoupy S."/>
            <person name="Skaloud P."/>
            <person name="Dvorak P."/>
        </authorList>
    </citation>
    <scope>NUCLEOTIDE SEQUENCE [LARGE SCALE GENOMIC DNA]</scope>
    <source>
        <strain evidence="6 7">D2a</strain>
    </source>
</reference>
<evidence type="ECO:0000313" key="7">
    <source>
        <dbReference type="Proteomes" id="UP001525890"/>
    </source>
</evidence>
<keyword evidence="3" id="KW-0235">DNA replication</keyword>
<comment type="function">
    <text evidence="3">SbcCD cleaves DNA hairpin structures. These structures can inhibit DNA replication and are intermediates in certain DNA recombination reactions. The complex acts as a 3'-&gt;5' double strand exonuclease that can open hairpins. It also has a 5' single-strand endonuclease activity.</text>
</comment>
<feature type="coiled-coil region" evidence="3">
    <location>
        <begin position="546"/>
        <end position="583"/>
    </location>
</feature>
<dbReference type="InterPro" id="IPR038729">
    <property type="entry name" value="Rad50/SbcC_AAA"/>
</dbReference>
<comment type="caution">
    <text evidence="6">The sequence shown here is derived from an EMBL/GenBank/DDBJ whole genome shotgun (WGS) entry which is preliminary data.</text>
</comment>
<feature type="compositionally biased region" description="Basic and acidic residues" evidence="4">
    <location>
        <begin position="827"/>
        <end position="838"/>
    </location>
</feature>
<feature type="coiled-coil region" evidence="3">
    <location>
        <begin position="322"/>
        <end position="360"/>
    </location>
</feature>
<evidence type="ECO:0000256" key="2">
    <source>
        <dbReference type="ARBA" id="ARBA00011322"/>
    </source>
</evidence>
<dbReference type="InterPro" id="IPR027417">
    <property type="entry name" value="P-loop_NTPase"/>
</dbReference>
<sequence>MIPLELSLKNFLSYREATLDFHGLHTACICGPNGAGKSSLLEALAWSLWGNSRAGTEDDIIHSGEMEARVDFTFQTNQQIYRVIRSRQRGQSSALEFQVATTSEDLTPNQLENLAFRSLTEKGLRATQDKIIQHIKLDYETFTNSSYLRQGRADEFMLKRPSERKQVLATLLRLDHYDELAEQAKDRSREAKGQVQLLEQSLASLQQRLQETIAIAQNLDQVEAQILQGQEQVNQQRSQLQQFQQLQLQRQNWQQQITHHQDRDRHLKDDCDRTQQELNLNHRRRQELEALLKQEGEILAGYHQYQQLQAQEEVQASKFQSYQQATQQRQQLQDQERKTLASLESQISSTQGELEYIRRQEAELVEILNKAPEVEAAIAKLQQARDRLTYLDELHTRVKPLMTRQQTLQVELDRLRTRLSARLEEIAGQIHRLELEQDNSYVLEDSLGEVAIAINALEKKRVYQQRVREKGLERRSFMERLMAQTSDYETQLAAVTQKIQMLQVPDALCPLCDRPLDEHHWDLVIEKQKAQEQGLINQMWVLKEQLATSDREIQILRQEYRELEEELKHYNALRERRGQLQAQIDATLASRDRLQHLTIEKQQLEQALHTGSFAGELYHELQQVEQSLQQLNYNDQDRSLALNEEKRWRWGEIKQGQIQQSQRQMAQLQMRKPELEQRLGQLQAALQQQQTNSPLQQQIALLDRHLQTIGYDPQEHNRLRGALRNGQLWLGRLEELKQAQQQYPQIEQRIGELTRQLEARSGDRTVVRQQIQALHQQLQDLPDPGDRIKATEKQIQLLRSSLDSLLATKGRLQQQQQHLAALQSQSEEQRKQLETSRRQERVYRELATAFGKNGIQALMIENVLPQLEGETNQILSRLSGNQLHVQFVTQRATRGRSKKNTKLIDTLDILIADARGTRAYETYSGGEAFRINFAIRLALARLLAHRAGTSLQMLIVDEGFGTQDREGCDRLIAAINAIASEFACILTVTHMPQFREAFQARIEVSKNQHGSQLSLSV</sequence>
<dbReference type="PANTHER" id="PTHR32114:SF2">
    <property type="entry name" value="ABC TRANSPORTER ABCH.3"/>
    <property type="match status" value="1"/>
</dbReference>
<protein>
    <recommendedName>
        <fullName evidence="3">Nuclease SbcCD subunit C</fullName>
    </recommendedName>
</protein>
<feature type="domain" description="Rad50/SbcC-type AAA" evidence="5">
    <location>
        <begin position="5"/>
        <end position="211"/>
    </location>
</feature>
<keyword evidence="3" id="KW-0175">Coiled coil</keyword>
<keyword evidence="3" id="KW-0540">Nuclease</keyword>
<comment type="similarity">
    <text evidence="1 3">Belongs to the SMC family. SbcC subfamily.</text>
</comment>
<evidence type="ECO:0000256" key="4">
    <source>
        <dbReference type="SAM" id="MobiDB-lite"/>
    </source>
</evidence>
<comment type="subunit">
    <text evidence="2 3">Heterodimer of SbcC and SbcD.</text>
</comment>
<dbReference type="Pfam" id="PF13558">
    <property type="entry name" value="SbcC_Walker_B"/>
    <property type="match status" value="1"/>
</dbReference>
<dbReference type="Gene3D" id="1.10.287.510">
    <property type="entry name" value="Helix hairpin bin"/>
    <property type="match status" value="1"/>
</dbReference>
<evidence type="ECO:0000259" key="5">
    <source>
        <dbReference type="Pfam" id="PF13476"/>
    </source>
</evidence>
<dbReference type="PANTHER" id="PTHR32114">
    <property type="entry name" value="ABC TRANSPORTER ABCH.3"/>
    <property type="match status" value="1"/>
</dbReference>
<dbReference type="Proteomes" id="UP001525890">
    <property type="component" value="Unassembled WGS sequence"/>
</dbReference>
<dbReference type="EMBL" id="JAMXFF010000020">
    <property type="protein sequence ID" value="MCT7967545.1"/>
    <property type="molecule type" value="Genomic_DNA"/>
</dbReference>
<keyword evidence="3 6" id="KW-0378">Hydrolase</keyword>
<evidence type="ECO:0000256" key="3">
    <source>
        <dbReference type="RuleBase" id="RU363070"/>
    </source>
</evidence>
<evidence type="ECO:0000256" key="1">
    <source>
        <dbReference type="ARBA" id="ARBA00006930"/>
    </source>
</evidence>
<feature type="coiled-coil region" evidence="3">
    <location>
        <begin position="658"/>
        <end position="692"/>
    </location>
</feature>
<keyword evidence="3 6" id="KW-0269">Exonuclease</keyword>
<dbReference type="InterPro" id="IPR004592">
    <property type="entry name" value="SbcC_gammaproteobac_type"/>
</dbReference>
<proteinExistence type="inferred from homology"/>
<dbReference type="SUPFAM" id="SSF75712">
    <property type="entry name" value="Rad50 coiled-coil Zn hook"/>
    <property type="match status" value="1"/>
</dbReference>
<keyword evidence="3" id="KW-0233">DNA recombination</keyword>
<dbReference type="GO" id="GO:0004527">
    <property type="term" value="F:exonuclease activity"/>
    <property type="evidence" value="ECO:0007669"/>
    <property type="project" value="UniProtKB-KW"/>
</dbReference>
<dbReference type="NCBIfam" id="TIGR00618">
    <property type="entry name" value="sbcc"/>
    <property type="match status" value="1"/>
</dbReference>
<name>A0ABT2MU74_9CYAN</name>
<feature type="coiled-coil region" evidence="3">
    <location>
        <begin position="174"/>
        <end position="263"/>
    </location>
</feature>
<accession>A0ABT2MU74</accession>